<reference evidence="2 3" key="1">
    <citation type="submission" date="2020-10" db="EMBL/GenBank/DDBJ databases">
        <title>Connecting structure to function with the recovery of over 1000 high-quality activated sludge metagenome-assembled genomes encoding full-length rRNA genes using long-read sequencing.</title>
        <authorList>
            <person name="Singleton C.M."/>
            <person name="Petriglieri F."/>
            <person name="Kristensen J.M."/>
            <person name="Kirkegaard R.H."/>
            <person name="Michaelsen T.Y."/>
            <person name="Andersen M.H."/>
            <person name="Karst S.M."/>
            <person name="Dueholm M.S."/>
            <person name="Nielsen P.H."/>
            <person name="Albertsen M."/>
        </authorList>
    </citation>
    <scope>NUCLEOTIDE SEQUENCE [LARGE SCALE GENOMIC DNA]</scope>
    <source>
        <strain evidence="2">Lyne_18-Q3-R50-59_MAXAC.006</strain>
    </source>
</reference>
<keyword evidence="1" id="KW-1133">Transmembrane helix</keyword>
<comment type="caution">
    <text evidence="2">The sequence shown here is derived from an EMBL/GenBank/DDBJ whole genome shotgun (WGS) entry which is preliminary data.</text>
</comment>
<sequence>MAEPGPLRQLFRSAWWVVLNLVGLVLVGQWLWEVVQGLQPLLLVAAGLVLVLSALVVWQRWRWR</sequence>
<dbReference type="Proteomes" id="UP000727993">
    <property type="component" value="Unassembled WGS sequence"/>
</dbReference>
<proteinExistence type="predicted"/>
<gene>
    <name evidence="2" type="ORF">IPN02_04920</name>
</gene>
<feature type="transmembrane region" description="Helical" evidence="1">
    <location>
        <begin position="38"/>
        <end position="58"/>
    </location>
</feature>
<evidence type="ECO:0000256" key="1">
    <source>
        <dbReference type="SAM" id="Phobius"/>
    </source>
</evidence>
<dbReference type="EMBL" id="JADJZA010000001">
    <property type="protein sequence ID" value="MBK9296203.1"/>
    <property type="molecule type" value="Genomic_DNA"/>
</dbReference>
<evidence type="ECO:0000313" key="3">
    <source>
        <dbReference type="Proteomes" id="UP000727993"/>
    </source>
</evidence>
<protein>
    <submittedName>
        <fullName evidence="2">Uncharacterized protein</fullName>
    </submittedName>
</protein>
<keyword evidence="1" id="KW-0812">Transmembrane</keyword>
<keyword evidence="1" id="KW-0472">Membrane</keyword>
<name>A0A936TCG2_9ACTN</name>
<organism evidence="2 3">
    <name type="scientific">Candidatus Neomicrothrix subdominans</name>
    <dbReference type="NCBI Taxonomy" id="2954438"/>
    <lineage>
        <taxon>Bacteria</taxon>
        <taxon>Bacillati</taxon>
        <taxon>Actinomycetota</taxon>
        <taxon>Acidimicrobiia</taxon>
        <taxon>Acidimicrobiales</taxon>
        <taxon>Microthrixaceae</taxon>
        <taxon>Candidatus Neomicrothrix</taxon>
    </lineage>
</organism>
<accession>A0A936TCG2</accession>
<evidence type="ECO:0000313" key="2">
    <source>
        <dbReference type="EMBL" id="MBK9296203.1"/>
    </source>
</evidence>
<feature type="transmembrane region" description="Helical" evidence="1">
    <location>
        <begin position="14"/>
        <end position="32"/>
    </location>
</feature>
<dbReference type="AlphaFoldDB" id="A0A936TCG2"/>